<dbReference type="RefSeq" id="WP_271890794.1">
    <property type="nucleotide sequence ID" value="NZ_JAQBIE010000055.1"/>
</dbReference>
<organism evidence="1 2">
    <name type="scientific">Paracoccus onchidii</name>
    <dbReference type="NCBI Taxonomy" id="3017813"/>
    <lineage>
        <taxon>Bacteria</taxon>
        <taxon>Pseudomonadati</taxon>
        <taxon>Pseudomonadota</taxon>
        <taxon>Alphaproteobacteria</taxon>
        <taxon>Rhodobacterales</taxon>
        <taxon>Paracoccaceae</taxon>
        <taxon>Paracoccus</taxon>
    </lineage>
</organism>
<evidence type="ECO:0008006" key="3">
    <source>
        <dbReference type="Google" id="ProtNLM"/>
    </source>
</evidence>
<comment type="caution">
    <text evidence="1">The sequence shown here is derived from an EMBL/GenBank/DDBJ whole genome shotgun (WGS) entry which is preliminary data.</text>
</comment>
<accession>A0ABT4ZLU7</accession>
<sequence length="143" mass="14929">MIRHLLKSTTIAGLGLGALMPISATLGYAQESSHVQFAPGNFGTMVSGTITGNEYVDYQLGAKAGQEIFAELSIAESNGDGSIYFNILPPGSDGVAIYNSANDGNSTTVRLPSDGTYAIRVYQLGNDADTGKTTGFNLDLSIQ</sequence>
<reference evidence="1" key="1">
    <citation type="submission" date="2022-12" db="EMBL/GenBank/DDBJ databases">
        <title>Paracoccus onchidii sp. nov., isolated from a marine invertebrate from the South China Sea.</title>
        <authorList>
            <person name="Xu S."/>
            <person name="Liu Z."/>
            <person name="Xu Y."/>
        </authorList>
    </citation>
    <scope>NUCLEOTIDE SEQUENCE</scope>
    <source>
        <strain evidence="1">Z330</strain>
    </source>
</reference>
<evidence type="ECO:0000313" key="2">
    <source>
        <dbReference type="Proteomes" id="UP001165641"/>
    </source>
</evidence>
<dbReference type="Proteomes" id="UP001165641">
    <property type="component" value="Unassembled WGS sequence"/>
</dbReference>
<proteinExistence type="predicted"/>
<keyword evidence="2" id="KW-1185">Reference proteome</keyword>
<protein>
    <recommendedName>
        <fullName evidence="3">DNA breaking-rejoining protein</fullName>
    </recommendedName>
</protein>
<evidence type="ECO:0000313" key="1">
    <source>
        <dbReference type="EMBL" id="MDB6179700.1"/>
    </source>
</evidence>
<dbReference type="Gene3D" id="2.60.120.380">
    <property type="match status" value="1"/>
</dbReference>
<dbReference type="EMBL" id="JAQBIE010000055">
    <property type="protein sequence ID" value="MDB6179700.1"/>
    <property type="molecule type" value="Genomic_DNA"/>
</dbReference>
<gene>
    <name evidence="1" type="ORF">PAF17_19825</name>
</gene>
<name>A0ABT4ZLU7_9RHOB</name>